<dbReference type="PANTHER" id="PTHR10587:SF133">
    <property type="entry name" value="CHITIN DEACETYLASE 1-RELATED"/>
    <property type="match status" value="1"/>
</dbReference>
<keyword evidence="1" id="KW-0479">Metal-binding</keyword>
<gene>
    <name evidence="4" type="ORF">PUW25_09000</name>
</gene>
<feature type="domain" description="NodB homology" evidence="3">
    <location>
        <begin position="52"/>
        <end position="235"/>
    </location>
</feature>
<dbReference type="Gene3D" id="3.20.20.370">
    <property type="entry name" value="Glycoside hydrolase/deacetylase"/>
    <property type="match status" value="1"/>
</dbReference>
<dbReference type="InterPro" id="IPR050248">
    <property type="entry name" value="Polysacc_deacetylase_ArnD"/>
</dbReference>
<dbReference type="EMBL" id="CP118108">
    <property type="protein sequence ID" value="WDI04066.1"/>
    <property type="molecule type" value="Genomic_DNA"/>
</dbReference>
<dbReference type="InterPro" id="IPR011330">
    <property type="entry name" value="Glyco_hydro/deAcase_b/a-brl"/>
</dbReference>
<evidence type="ECO:0000259" key="3">
    <source>
        <dbReference type="PROSITE" id="PS51677"/>
    </source>
</evidence>
<organism evidence="4 5">
    <name type="scientific">Paenibacillus urinalis</name>
    <dbReference type="NCBI Taxonomy" id="521520"/>
    <lineage>
        <taxon>Bacteria</taxon>
        <taxon>Bacillati</taxon>
        <taxon>Bacillota</taxon>
        <taxon>Bacilli</taxon>
        <taxon>Bacillales</taxon>
        <taxon>Paenibacillaceae</taxon>
        <taxon>Paenibacillus</taxon>
    </lineage>
</organism>
<proteinExistence type="predicted"/>
<evidence type="ECO:0000256" key="2">
    <source>
        <dbReference type="ARBA" id="ARBA00022801"/>
    </source>
</evidence>
<evidence type="ECO:0000313" key="4">
    <source>
        <dbReference type="EMBL" id="WDI04066.1"/>
    </source>
</evidence>
<reference evidence="4 5" key="1">
    <citation type="submission" date="2023-02" db="EMBL/GenBank/DDBJ databases">
        <title>Pathogen: clinical or host-associated sample.</title>
        <authorList>
            <person name="Hergert J."/>
            <person name="Casey R."/>
            <person name="Wagner J."/>
            <person name="Young E.L."/>
            <person name="Oakeson K.F."/>
        </authorList>
    </citation>
    <scope>NUCLEOTIDE SEQUENCE [LARGE SCALE GENOMIC DNA]</scope>
    <source>
        <strain evidence="4 5">2022CK-00829</strain>
    </source>
</reference>
<dbReference type="InterPro" id="IPR002509">
    <property type="entry name" value="NODB_dom"/>
</dbReference>
<dbReference type="RefSeq" id="WP_052511670.1">
    <property type="nucleotide sequence ID" value="NZ_CP118106.1"/>
</dbReference>
<accession>A0ABY7XE48</accession>
<dbReference type="Proteomes" id="UP001221519">
    <property type="component" value="Chromosome"/>
</dbReference>
<sequence length="252" mass="28542">MNLIGFKIAMAAAVFMQLVHPMTDHSSAPVVKDRAYYEARGEIVWEAPIKEKLIALTFDDGPDRNETAQILDILKKHKAKATFFVLGKWAKERPELIAREVAEGHEVGNHTFHHTFGDQIKDEDTYLKELADADQAIEDASGVRPTLFRPPGGVYNDVVVRSAQARGYSIVLWSWHQDTGDWNRPGKQRIINKVLRNARNGDIVLFHDNVHGKSQTIEALEHILPELTKQGYRCVTVSELLEAKQREVMELP</sequence>
<keyword evidence="5" id="KW-1185">Reference proteome</keyword>
<dbReference type="CDD" id="cd10917">
    <property type="entry name" value="CE4_NodB_like_6s_7s"/>
    <property type="match status" value="1"/>
</dbReference>
<dbReference type="PANTHER" id="PTHR10587">
    <property type="entry name" value="GLYCOSYL TRANSFERASE-RELATED"/>
    <property type="match status" value="1"/>
</dbReference>
<dbReference type="Pfam" id="PF01522">
    <property type="entry name" value="Polysacc_deac_1"/>
    <property type="match status" value="1"/>
</dbReference>
<dbReference type="SUPFAM" id="SSF88713">
    <property type="entry name" value="Glycoside hydrolase/deacetylase"/>
    <property type="match status" value="1"/>
</dbReference>
<name>A0ABY7XE48_9BACL</name>
<protein>
    <submittedName>
        <fullName evidence="4">Polysaccharide deacetylase family protein</fullName>
    </submittedName>
</protein>
<evidence type="ECO:0000256" key="1">
    <source>
        <dbReference type="ARBA" id="ARBA00022723"/>
    </source>
</evidence>
<dbReference type="PROSITE" id="PS51677">
    <property type="entry name" value="NODB"/>
    <property type="match status" value="1"/>
</dbReference>
<keyword evidence="2" id="KW-0378">Hydrolase</keyword>
<evidence type="ECO:0000313" key="5">
    <source>
        <dbReference type="Proteomes" id="UP001221519"/>
    </source>
</evidence>